<reference evidence="1" key="1">
    <citation type="submission" date="2023-05" db="EMBL/GenBank/DDBJ databases">
        <title>Nepenthes gracilis genome sequencing.</title>
        <authorList>
            <person name="Fukushima K."/>
        </authorList>
    </citation>
    <scope>NUCLEOTIDE SEQUENCE</scope>
    <source>
        <strain evidence="1">SING2019-196</strain>
    </source>
</reference>
<sequence>MAAVLYFKQSGTCALVDDGLLTLLATLRVFPGALFTTIESSHVCFVFWWTTLGAAYSIGLATGLHTFVQHLAPPITQFTLKGHW</sequence>
<proteinExistence type="predicted"/>
<accession>A0AAD3XT19</accession>
<comment type="caution">
    <text evidence="1">The sequence shown here is derived from an EMBL/GenBank/DDBJ whole genome shotgun (WGS) entry which is preliminary data.</text>
</comment>
<dbReference type="Proteomes" id="UP001279734">
    <property type="component" value="Unassembled WGS sequence"/>
</dbReference>
<dbReference type="AlphaFoldDB" id="A0AAD3XT19"/>
<keyword evidence="2" id="KW-1185">Reference proteome</keyword>
<gene>
    <name evidence="1" type="ORF">Nepgr_017172</name>
</gene>
<organism evidence="1 2">
    <name type="scientific">Nepenthes gracilis</name>
    <name type="common">Slender pitcher plant</name>
    <dbReference type="NCBI Taxonomy" id="150966"/>
    <lineage>
        <taxon>Eukaryota</taxon>
        <taxon>Viridiplantae</taxon>
        <taxon>Streptophyta</taxon>
        <taxon>Embryophyta</taxon>
        <taxon>Tracheophyta</taxon>
        <taxon>Spermatophyta</taxon>
        <taxon>Magnoliopsida</taxon>
        <taxon>eudicotyledons</taxon>
        <taxon>Gunneridae</taxon>
        <taxon>Pentapetalae</taxon>
        <taxon>Caryophyllales</taxon>
        <taxon>Nepenthaceae</taxon>
        <taxon>Nepenthes</taxon>
    </lineage>
</organism>
<name>A0AAD3XT19_NEPGR</name>
<protein>
    <submittedName>
        <fullName evidence="1">Uncharacterized protein</fullName>
    </submittedName>
</protein>
<dbReference type="EMBL" id="BSYO01000015">
    <property type="protein sequence ID" value="GMH15331.1"/>
    <property type="molecule type" value="Genomic_DNA"/>
</dbReference>
<evidence type="ECO:0000313" key="1">
    <source>
        <dbReference type="EMBL" id="GMH15331.1"/>
    </source>
</evidence>
<evidence type="ECO:0000313" key="2">
    <source>
        <dbReference type="Proteomes" id="UP001279734"/>
    </source>
</evidence>